<accession>A0A926JUT0</accession>
<evidence type="ECO:0000313" key="2">
    <source>
        <dbReference type="Proteomes" id="UP000653730"/>
    </source>
</evidence>
<dbReference type="AlphaFoldDB" id="A0A926JUT0"/>
<dbReference type="Proteomes" id="UP000653730">
    <property type="component" value="Unassembled WGS sequence"/>
</dbReference>
<gene>
    <name evidence="1" type="ORF">IBL28_18000</name>
</gene>
<dbReference type="RefSeq" id="WP_187966999.1">
    <property type="nucleotide sequence ID" value="NZ_JACVDC010000076.1"/>
</dbReference>
<protein>
    <submittedName>
        <fullName evidence="1">Uncharacterized protein</fullName>
    </submittedName>
</protein>
<sequence length="204" mass="24673">MAKYTEENLRKAEQNYGRAANFQKKAEYFQNLKGRWKKKGIIPDKYVEMEGWGYIPRKKAQTIRKILSIPEINYCRLVDQRFMFRAVLAEIRLGNRFLYEWEYRLMEKGLADLRSRIDRFTARPVEPTIEYFEALNKVMDDDRLIKKALHRAVDVKTKPMIFKFFPYHRKKYGAYAPKLINNYRLFFEGLHQELKSLSERLRLE</sequence>
<proteinExistence type="predicted"/>
<comment type="caution">
    <text evidence="1">The sequence shown here is derived from an EMBL/GenBank/DDBJ whole genome shotgun (WGS) entry which is preliminary data.</text>
</comment>
<name>A0A926JUT0_9FLAO</name>
<organism evidence="1 2">
    <name type="scientific">Sinomicrobium weinanense</name>
    <dbReference type="NCBI Taxonomy" id="2842200"/>
    <lineage>
        <taxon>Bacteria</taxon>
        <taxon>Pseudomonadati</taxon>
        <taxon>Bacteroidota</taxon>
        <taxon>Flavobacteriia</taxon>
        <taxon>Flavobacteriales</taxon>
        <taxon>Flavobacteriaceae</taxon>
        <taxon>Sinomicrobium</taxon>
    </lineage>
</organism>
<reference evidence="1 2" key="1">
    <citation type="submission" date="2020-09" db="EMBL/GenBank/DDBJ databases">
        <title>Sinomicrobium weinanense sp. nov., a halophilic bacteria isolated from saline-alkali soil.</title>
        <authorList>
            <person name="Wu P."/>
            <person name="Ren H."/>
            <person name="Mei Y."/>
            <person name="Liang Y."/>
            <person name="Chen Z."/>
        </authorList>
    </citation>
    <scope>NUCLEOTIDE SEQUENCE [LARGE SCALE GENOMIC DNA]</scope>
    <source>
        <strain evidence="1 2">FJxs</strain>
    </source>
</reference>
<keyword evidence="2" id="KW-1185">Reference proteome</keyword>
<dbReference type="EMBL" id="JACVDC010000076">
    <property type="protein sequence ID" value="MBC9797870.1"/>
    <property type="molecule type" value="Genomic_DNA"/>
</dbReference>
<evidence type="ECO:0000313" key="1">
    <source>
        <dbReference type="EMBL" id="MBC9797870.1"/>
    </source>
</evidence>